<dbReference type="GO" id="GO:0016853">
    <property type="term" value="F:isomerase activity"/>
    <property type="evidence" value="ECO:0007669"/>
    <property type="project" value="UniProtKB-KW"/>
</dbReference>
<dbReference type="STRING" id="889306.KP78_26540"/>
<protein>
    <submittedName>
        <fullName evidence="1">Isomerase</fullName>
    </submittedName>
</protein>
<accession>A0A0C2R4E6</accession>
<reference evidence="1 2" key="1">
    <citation type="submission" date="2015-01" db="EMBL/GenBank/DDBJ databases">
        <title>Genome sequencing of Jeotgalibacillus soli.</title>
        <authorList>
            <person name="Goh K.M."/>
            <person name="Chan K.-G."/>
            <person name="Yaakop A.S."/>
            <person name="Ee R."/>
            <person name="Gan H.M."/>
            <person name="Chan C.S."/>
        </authorList>
    </citation>
    <scope>NUCLEOTIDE SEQUENCE [LARGE SCALE GENOMIC DNA]</scope>
    <source>
        <strain evidence="1 2">P9</strain>
    </source>
</reference>
<comment type="caution">
    <text evidence="1">The sequence shown here is derived from an EMBL/GenBank/DDBJ whole genome shotgun (WGS) entry which is preliminary data.</text>
</comment>
<gene>
    <name evidence="1" type="ORF">KP78_26540</name>
</gene>
<dbReference type="Gene3D" id="3.10.310.10">
    <property type="entry name" value="Diaminopimelate Epimerase, Chain A, domain 1"/>
    <property type="match status" value="1"/>
</dbReference>
<dbReference type="Proteomes" id="UP000031938">
    <property type="component" value="Unassembled WGS sequence"/>
</dbReference>
<keyword evidence="1" id="KW-0413">Isomerase</keyword>
<sequence length="74" mass="8315">MNLGGHGTIAVIYAMKAKEKLGDKTELSIEKAGILPIKLHSHSNEELYISKKQAAPQFSRIQWLKARIGTFHRN</sequence>
<organism evidence="1 2">
    <name type="scientific">Jeotgalibacillus soli</name>
    <dbReference type="NCBI Taxonomy" id="889306"/>
    <lineage>
        <taxon>Bacteria</taxon>
        <taxon>Bacillati</taxon>
        <taxon>Bacillota</taxon>
        <taxon>Bacilli</taxon>
        <taxon>Bacillales</taxon>
        <taxon>Caryophanaceae</taxon>
        <taxon>Jeotgalibacillus</taxon>
    </lineage>
</organism>
<dbReference type="EMBL" id="JXRP01000018">
    <property type="protein sequence ID" value="KIL45110.1"/>
    <property type="molecule type" value="Genomic_DNA"/>
</dbReference>
<dbReference type="PATRIC" id="fig|889306.3.peg.2667"/>
<proteinExistence type="predicted"/>
<keyword evidence="2" id="KW-1185">Reference proteome</keyword>
<name>A0A0C2R4E6_9BACL</name>
<dbReference type="AlphaFoldDB" id="A0A0C2R4E6"/>
<evidence type="ECO:0000313" key="1">
    <source>
        <dbReference type="EMBL" id="KIL45110.1"/>
    </source>
</evidence>
<evidence type="ECO:0000313" key="2">
    <source>
        <dbReference type="Proteomes" id="UP000031938"/>
    </source>
</evidence>